<protein>
    <submittedName>
        <fullName evidence="2">Uncharacterized protein</fullName>
    </submittedName>
</protein>
<dbReference type="EMBL" id="AP025943">
    <property type="protein sequence ID" value="BDL43036.1"/>
    <property type="molecule type" value="Genomic_DNA"/>
</dbReference>
<reference evidence="2" key="1">
    <citation type="submission" date="2022-06" db="EMBL/GenBank/DDBJ databases">
        <title>Akkermansia biwalacus sp. nov., an anaerobic mucin-degrading bacterium isolated from human intestine.</title>
        <authorList>
            <person name="Kobayashi Y."/>
            <person name="Inoue S."/>
            <person name="Kawahara T."/>
            <person name="Kohda N."/>
        </authorList>
    </citation>
    <scope>NUCLEOTIDE SEQUENCE</scope>
    <source>
        <strain evidence="2">WON2089</strain>
    </source>
</reference>
<organism evidence="2 3">
    <name type="scientific">Akkermansia biwaensis</name>
    <dbReference type="NCBI Taxonomy" id="2946555"/>
    <lineage>
        <taxon>Bacteria</taxon>
        <taxon>Pseudomonadati</taxon>
        <taxon>Verrucomicrobiota</taxon>
        <taxon>Verrucomicrobiia</taxon>
        <taxon>Verrucomicrobiales</taxon>
        <taxon>Akkermansiaceae</taxon>
        <taxon>Akkermansia</taxon>
    </lineage>
</organism>
<sequence>MDSAPNVGSESSVAVQDCYINAFKAKIVPERIRSFAMPADGIVSNWIPAEGRVRKDAIIATVNEDEIEMERRELEVKILKDRIAKEEELSELEKQLDEMKFYSSLSREERQYASKQPEGGQKAEQSLKNKIELVKKELTMVEDKPRLEFRKKEEKYILRMPFDGKLQYQFSFPRDDSTSLYLDAASSIATVCDDSAYYITISIVDPDLTRLPPESLYLAVPMSDGSSLKGTFAFKRVEKNTSSGGDLLAYFFRLPPEDHDRAHAMLGSNCTARLYYSPPGEVIRLNKIRLASSPEGRKCSSWQELLEKMHPDLELVVSGETELIVRKK</sequence>
<proteinExistence type="predicted"/>
<name>A0ABN6QJA7_9BACT</name>
<evidence type="ECO:0000256" key="1">
    <source>
        <dbReference type="SAM" id="Coils"/>
    </source>
</evidence>
<evidence type="ECO:0000313" key="2">
    <source>
        <dbReference type="EMBL" id="BDL43036.1"/>
    </source>
</evidence>
<gene>
    <name evidence="2" type="ORF">Abiwalacus_06100</name>
</gene>
<keyword evidence="1" id="KW-0175">Coiled coil</keyword>
<evidence type="ECO:0000313" key="3">
    <source>
        <dbReference type="Proteomes" id="UP001062263"/>
    </source>
</evidence>
<keyword evidence="3" id="KW-1185">Reference proteome</keyword>
<accession>A0ABN6QJA7</accession>
<dbReference type="Proteomes" id="UP001062263">
    <property type="component" value="Chromosome"/>
</dbReference>
<feature type="coiled-coil region" evidence="1">
    <location>
        <begin position="62"/>
        <end position="89"/>
    </location>
</feature>